<keyword evidence="1 4" id="KW-0489">Methyltransferase</keyword>
<sequence length="208" mass="22631">MSAFFWDERFAEPGYKYGTAPNAFLRQQWPMLALPASLPRVLVPGDGEGRNGVWLAQQGAQVQAVDASEVGLRKAHALARHTGPEVATRYGTEVADLALWSPEPGAWDAVVLVYTHLPSPLRRTVHARLAQGLKPGGVLLLEAFHPAQLGFSSGGPRDADMLYTLATLREDFAGQLDETLGWEGTIHLDEGPGHQGPAHVTRWIGVRR</sequence>
<name>A0A221KD99_VITFI</name>
<proteinExistence type="predicted"/>
<dbReference type="Gene3D" id="3.40.50.150">
    <property type="entry name" value="Vaccinia Virus protein VP39"/>
    <property type="match status" value="1"/>
</dbReference>
<dbReference type="Proteomes" id="UP000199729">
    <property type="component" value="Chromosome"/>
</dbReference>
<organism evidence="4 5">
    <name type="scientific">Vitreoscilla filiformis</name>
    <dbReference type="NCBI Taxonomy" id="63"/>
    <lineage>
        <taxon>Bacteria</taxon>
        <taxon>Pseudomonadati</taxon>
        <taxon>Pseudomonadota</taxon>
        <taxon>Betaproteobacteria</taxon>
        <taxon>Neisseriales</taxon>
        <taxon>Neisseriaceae</taxon>
        <taxon>Vitreoscilla</taxon>
    </lineage>
</organism>
<dbReference type="SUPFAM" id="SSF53335">
    <property type="entry name" value="S-adenosyl-L-methionine-dependent methyltransferases"/>
    <property type="match status" value="1"/>
</dbReference>
<dbReference type="PANTHER" id="PTHR43861">
    <property type="entry name" value="TRANS-ACONITATE 2-METHYLTRANSFERASE-RELATED"/>
    <property type="match status" value="1"/>
</dbReference>
<protein>
    <submittedName>
        <fullName evidence="4">SAM-dependent methyltransferase</fullName>
    </submittedName>
</protein>
<evidence type="ECO:0000256" key="3">
    <source>
        <dbReference type="ARBA" id="ARBA00022691"/>
    </source>
</evidence>
<dbReference type="InterPro" id="IPR029063">
    <property type="entry name" value="SAM-dependent_MTases_sf"/>
</dbReference>
<evidence type="ECO:0000256" key="1">
    <source>
        <dbReference type="ARBA" id="ARBA00022603"/>
    </source>
</evidence>
<dbReference type="AlphaFoldDB" id="A0A221KD99"/>
<dbReference type="Pfam" id="PF05724">
    <property type="entry name" value="TPMT"/>
    <property type="match status" value="1"/>
</dbReference>
<reference evidence="4 5" key="1">
    <citation type="submission" date="2017-07" db="EMBL/GenBank/DDBJ databases">
        <title>Complete Genome Sequence of the cosmetic ferment Vitreoscilla filiformis (ATCC15551).</title>
        <authorList>
            <person name="Contreras S."/>
            <person name="Sagory-Zalkind P."/>
            <person name="Blanquart H."/>
            <person name="Iltis A."/>
            <person name="Morand S.C."/>
        </authorList>
    </citation>
    <scope>NUCLEOTIDE SEQUENCE [LARGE SCALE GENOMIC DNA]</scope>
    <source>
        <strain evidence="4 5">ATCC 15551</strain>
    </source>
</reference>
<dbReference type="InterPro" id="IPR008854">
    <property type="entry name" value="TPMT"/>
</dbReference>
<accession>A0A221KD99</accession>
<dbReference type="RefSeq" id="WP_198301633.1">
    <property type="nucleotide sequence ID" value="NZ_CP022423.1"/>
</dbReference>
<dbReference type="CDD" id="cd02440">
    <property type="entry name" value="AdoMet_MTases"/>
    <property type="match status" value="1"/>
</dbReference>
<evidence type="ECO:0000313" key="5">
    <source>
        <dbReference type="Proteomes" id="UP000199729"/>
    </source>
</evidence>
<dbReference type="EMBL" id="CP022423">
    <property type="protein sequence ID" value="ASM76817.1"/>
    <property type="molecule type" value="Genomic_DNA"/>
</dbReference>
<evidence type="ECO:0000313" key="4">
    <source>
        <dbReference type="EMBL" id="ASM76817.1"/>
    </source>
</evidence>
<keyword evidence="3" id="KW-0949">S-adenosyl-L-methionine</keyword>
<keyword evidence="2 4" id="KW-0808">Transferase</keyword>
<dbReference type="GO" id="GO:0032259">
    <property type="term" value="P:methylation"/>
    <property type="evidence" value="ECO:0007669"/>
    <property type="project" value="UniProtKB-KW"/>
</dbReference>
<dbReference type="GO" id="GO:0008757">
    <property type="term" value="F:S-adenosylmethionine-dependent methyltransferase activity"/>
    <property type="evidence" value="ECO:0007669"/>
    <property type="project" value="InterPro"/>
</dbReference>
<evidence type="ECO:0000256" key="2">
    <source>
        <dbReference type="ARBA" id="ARBA00022679"/>
    </source>
</evidence>
<keyword evidence="5" id="KW-1185">Reference proteome</keyword>
<gene>
    <name evidence="4" type="ORF">VITFI_CDS1039</name>
</gene>
<dbReference type="KEGG" id="vff:VITFI_CDS1039"/>
<dbReference type="PANTHER" id="PTHR43861:SF3">
    <property type="entry name" value="PUTATIVE (AFU_ORTHOLOGUE AFUA_2G14390)-RELATED"/>
    <property type="match status" value="1"/>
</dbReference>